<comment type="caution">
    <text evidence="2">The sequence shown here is derived from an EMBL/GenBank/DDBJ whole genome shotgun (WGS) entry which is preliminary data.</text>
</comment>
<feature type="transmembrane region" description="Helical" evidence="1">
    <location>
        <begin position="140"/>
        <end position="159"/>
    </location>
</feature>
<feature type="transmembrane region" description="Helical" evidence="1">
    <location>
        <begin position="352"/>
        <end position="371"/>
    </location>
</feature>
<reference evidence="2" key="1">
    <citation type="submission" date="2020-04" db="EMBL/GenBank/DDBJ databases">
        <authorList>
            <person name="Zhang T."/>
        </authorList>
    </citation>
    <scope>NUCLEOTIDE SEQUENCE</scope>
    <source>
        <strain evidence="2">HKST-UBA09</strain>
    </source>
</reference>
<proteinExistence type="predicted"/>
<keyword evidence="1" id="KW-1133">Transmembrane helix</keyword>
<feature type="transmembrane region" description="Helical" evidence="1">
    <location>
        <begin position="204"/>
        <end position="228"/>
    </location>
</feature>
<reference evidence="2" key="2">
    <citation type="journal article" date="2021" name="Microbiome">
        <title>Successional dynamics and alternative stable states in a saline activated sludge microbial community over 9 years.</title>
        <authorList>
            <person name="Wang Y."/>
            <person name="Ye J."/>
            <person name="Ju F."/>
            <person name="Liu L."/>
            <person name="Boyd J.A."/>
            <person name="Deng Y."/>
            <person name="Parks D.H."/>
            <person name="Jiang X."/>
            <person name="Yin X."/>
            <person name="Woodcroft B.J."/>
            <person name="Tyson G.W."/>
            <person name="Hugenholtz P."/>
            <person name="Polz M.F."/>
            <person name="Zhang T."/>
        </authorList>
    </citation>
    <scope>NUCLEOTIDE SEQUENCE</scope>
    <source>
        <strain evidence="2">HKST-UBA09</strain>
    </source>
</reference>
<feature type="transmembrane region" description="Helical" evidence="1">
    <location>
        <begin position="321"/>
        <end position="340"/>
    </location>
</feature>
<gene>
    <name evidence="2" type="ORF">KC669_00010</name>
</gene>
<feature type="transmembrane region" description="Helical" evidence="1">
    <location>
        <begin position="240"/>
        <end position="262"/>
    </location>
</feature>
<keyword evidence="1" id="KW-0472">Membrane</keyword>
<dbReference type="AlphaFoldDB" id="A0A955LA63"/>
<feature type="transmembrane region" description="Helical" evidence="1">
    <location>
        <begin position="171"/>
        <end position="192"/>
    </location>
</feature>
<keyword evidence="1" id="KW-0812">Transmembrane</keyword>
<evidence type="ECO:0000313" key="3">
    <source>
        <dbReference type="Proteomes" id="UP000714915"/>
    </source>
</evidence>
<protein>
    <submittedName>
        <fullName evidence="2">Uncharacterized protein</fullName>
    </submittedName>
</protein>
<feature type="transmembrane region" description="Helical" evidence="1">
    <location>
        <begin position="12"/>
        <end position="37"/>
    </location>
</feature>
<feature type="transmembrane region" description="Helical" evidence="1">
    <location>
        <begin position="298"/>
        <end position="315"/>
    </location>
</feature>
<dbReference type="Proteomes" id="UP000714915">
    <property type="component" value="Unassembled WGS sequence"/>
</dbReference>
<feature type="transmembrane region" description="Helical" evidence="1">
    <location>
        <begin position="268"/>
        <end position="286"/>
    </location>
</feature>
<name>A0A955LA63_9BACT</name>
<organism evidence="2 3">
    <name type="scientific">Candidatus Dojkabacteria bacterium</name>
    <dbReference type="NCBI Taxonomy" id="2099670"/>
    <lineage>
        <taxon>Bacteria</taxon>
        <taxon>Candidatus Dojkabacteria</taxon>
    </lineage>
</organism>
<sequence>MIKIVKNIPVRLRIVWVAGIAAALFFILTTPIINWVADIVTPPDELANISITTSTQSIKLRWNKSDDIDLRKITININDQIFELGKTSTDFEYDLDSDEIPESIVITTRDLFTTTTTKINIIEGTVIANQQAGGNITLGILFRTSVIVATLAYGMYAVVGFKTKSLKSKVIIFYPALSIIPYILITLSFLIAEQFQFNKFILSFMFSIVLYVISYFVILTTNILNTALEVKIPLEQAARASQFIFSLISSYLILILFFGANFNFFEKLVLIGPPVFYLTFSSILMLEHITPQQSIIRSLSITLTILYAIFVLSIWPVNYVYAILSIAVVFYILLSIALEIRSNLNRYVWVEYMVLVALITFLLVINSSWGINGTLL</sequence>
<evidence type="ECO:0000313" key="2">
    <source>
        <dbReference type="EMBL" id="MCA9386400.1"/>
    </source>
</evidence>
<accession>A0A955LA63</accession>
<dbReference type="EMBL" id="JAGQLF010000001">
    <property type="protein sequence ID" value="MCA9386400.1"/>
    <property type="molecule type" value="Genomic_DNA"/>
</dbReference>
<evidence type="ECO:0000256" key="1">
    <source>
        <dbReference type="SAM" id="Phobius"/>
    </source>
</evidence>